<dbReference type="SUPFAM" id="SSF51679">
    <property type="entry name" value="Bacterial luciferase-like"/>
    <property type="match status" value="1"/>
</dbReference>
<dbReference type="EMBL" id="CP022753">
    <property type="protein sequence ID" value="ASU83229.1"/>
    <property type="molecule type" value="Genomic_DNA"/>
</dbReference>
<organism evidence="6 7">
    <name type="scientific">Nocardiopsis gilva YIM 90087</name>
    <dbReference type="NCBI Taxonomy" id="1235441"/>
    <lineage>
        <taxon>Bacteria</taxon>
        <taxon>Bacillati</taxon>
        <taxon>Actinomycetota</taxon>
        <taxon>Actinomycetes</taxon>
        <taxon>Streptosporangiales</taxon>
        <taxon>Nocardiopsidaceae</taxon>
        <taxon>Nocardiopsis</taxon>
    </lineage>
</organism>
<dbReference type="Pfam" id="PF00296">
    <property type="entry name" value="Bac_luciferase"/>
    <property type="match status" value="1"/>
</dbReference>
<evidence type="ECO:0000256" key="4">
    <source>
        <dbReference type="ARBA" id="ARBA00023033"/>
    </source>
</evidence>
<dbReference type="NCBIfam" id="TIGR03621">
    <property type="entry name" value="F420_MSMEG_2516"/>
    <property type="match status" value="1"/>
</dbReference>
<dbReference type="RefSeq" id="WP_017617201.1">
    <property type="nucleotide sequence ID" value="NZ_CP022753.1"/>
</dbReference>
<dbReference type="KEGG" id="ngv:CDO52_10990"/>
<dbReference type="PANTHER" id="PTHR42847:SF4">
    <property type="entry name" value="ALKANESULFONATE MONOOXYGENASE-RELATED"/>
    <property type="match status" value="1"/>
</dbReference>
<evidence type="ECO:0000259" key="5">
    <source>
        <dbReference type="Pfam" id="PF00296"/>
    </source>
</evidence>
<dbReference type="AlphaFoldDB" id="A0A223S5E0"/>
<dbReference type="Gene3D" id="3.20.20.30">
    <property type="entry name" value="Luciferase-like domain"/>
    <property type="match status" value="1"/>
</dbReference>
<dbReference type="GO" id="GO:0008726">
    <property type="term" value="F:alkanesulfonate monooxygenase activity"/>
    <property type="evidence" value="ECO:0007669"/>
    <property type="project" value="TreeGrafter"/>
</dbReference>
<evidence type="ECO:0000313" key="7">
    <source>
        <dbReference type="Proteomes" id="UP000215005"/>
    </source>
</evidence>
<dbReference type="Proteomes" id="UP000215005">
    <property type="component" value="Chromosome"/>
</dbReference>
<feature type="domain" description="Luciferase-like" evidence="5">
    <location>
        <begin position="9"/>
        <end position="267"/>
    </location>
</feature>
<dbReference type="InterPro" id="IPR019923">
    <property type="entry name" value="Lucif-like_OxRdtase_MSMEG_2516"/>
</dbReference>
<dbReference type="PANTHER" id="PTHR42847">
    <property type="entry name" value="ALKANESULFONATE MONOOXYGENASE"/>
    <property type="match status" value="1"/>
</dbReference>
<evidence type="ECO:0000313" key="6">
    <source>
        <dbReference type="EMBL" id="ASU83229.1"/>
    </source>
</evidence>
<dbReference type="InterPro" id="IPR050172">
    <property type="entry name" value="SsuD_RutA_monooxygenase"/>
</dbReference>
<sequence>MNFGRLNVDDWADFCRSSEELGFDTVLAPDHLGAASPFAMLATAAAVTTRVRVGTLVVNNEFWNPSMLAREAATVDRLSGGRLELGLGCGHMKSEFDAAGIAWRPHAERVERLEQSIARLNRLFAPDGGQEPLPRQSPRPPLLIGAHGRRTLALAARHADIVGYGGLTQVRGAKMGTFEVADAEETRRRVEFVAEQAGARADAIESNVLIQAVRITDDAERTAAVIAREFAAPGLDTAAAVLDSPFVLVGTAEEIAREIIANRERFGFSYIATHGPYRDALAEVIPLVRDLAGEPGAAARS</sequence>
<reference evidence="6 7" key="1">
    <citation type="submission" date="2017-08" db="EMBL/GenBank/DDBJ databases">
        <title>The complete genome sequence of Nocardiopsis gilva YIM 90087.</title>
        <authorList>
            <person name="Yin M."/>
            <person name="Tang S."/>
        </authorList>
    </citation>
    <scope>NUCLEOTIDE SEQUENCE [LARGE SCALE GENOMIC DNA]</scope>
    <source>
        <strain evidence="6 7">YIM 90087</strain>
    </source>
</reference>
<gene>
    <name evidence="6" type="ORF">CDO52_10990</name>
</gene>
<evidence type="ECO:0000256" key="1">
    <source>
        <dbReference type="ARBA" id="ARBA00022630"/>
    </source>
</evidence>
<keyword evidence="4" id="KW-0503">Monooxygenase</keyword>
<keyword evidence="3" id="KW-0560">Oxidoreductase</keyword>
<dbReference type="InterPro" id="IPR011251">
    <property type="entry name" value="Luciferase-like_dom"/>
</dbReference>
<dbReference type="InterPro" id="IPR036661">
    <property type="entry name" value="Luciferase-like_sf"/>
</dbReference>
<proteinExistence type="predicted"/>
<protein>
    <submittedName>
        <fullName evidence="6">LLM class F420-dependent oxidoreductase</fullName>
    </submittedName>
</protein>
<name>A0A223S5E0_9ACTN</name>
<evidence type="ECO:0000256" key="3">
    <source>
        <dbReference type="ARBA" id="ARBA00023002"/>
    </source>
</evidence>
<dbReference type="GO" id="GO:0046306">
    <property type="term" value="P:alkanesulfonate catabolic process"/>
    <property type="evidence" value="ECO:0007669"/>
    <property type="project" value="TreeGrafter"/>
</dbReference>
<keyword evidence="2" id="KW-0288">FMN</keyword>
<accession>A0A223S5E0</accession>
<keyword evidence="7" id="KW-1185">Reference proteome</keyword>
<evidence type="ECO:0000256" key="2">
    <source>
        <dbReference type="ARBA" id="ARBA00022643"/>
    </source>
</evidence>
<keyword evidence="1" id="KW-0285">Flavoprotein</keyword>